<keyword evidence="13" id="KW-1185">Reference proteome</keyword>
<dbReference type="InterPro" id="IPR027417">
    <property type="entry name" value="P-loop_NTPase"/>
</dbReference>
<dbReference type="Gene3D" id="3.40.50.300">
    <property type="entry name" value="P-loop containing nucleotide triphosphate hydrolases"/>
    <property type="match status" value="1"/>
</dbReference>
<dbReference type="PIRSF" id="PIRSF039085">
    <property type="entry name" value="ABC_ATPase_HisP"/>
    <property type="match status" value="1"/>
</dbReference>
<evidence type="ECO:0000256" key="7">
    <source>
        <dbReference type="ARBA" id="ARBA00022840"/>
    </source>
</evidence>
<keyword evidence="3" id="KW-0813">Transport</keyword>
<evidence type="ECO:0000256" key="5">
    <source>
        <dbReference type="ARBA" id="ARBA00022519"/>
    </source>
</evidence>
<gene>
    <name evidence="12" type="ORF">CUN61_24355</name>
</gene>
<evidence type="ECO:0000256" key="9">
    <source>
        <dbReference type="ARBA" id="ARBA00023136"/>
    </source>
</evidence>
<sequence>MSNFHSTPTAAPHSSVLNESGEAMKTSKTLSDNSAPMLKLHNVGKSFGNLRVLKGIDLQVRHSEVVCLIGPSGSGKSTLLRSMAFLEEYDEGEIYIEGQLLGWVPENGKGRKRAAQSQINQVRRNVGMVFQQFNLWPHMTALGNVSEALLRVRKLSADDARQRAMAMLDKVGLAHKAAAYPAQLSGGQQQRVAIARALAMEPHIMLFDEPTSALDPELVGEVLQVMKTLAKEGMTMVVVTHEMGFAAQVADSVVFLDQGQVVAQGTPHEIFHNAEQPRLQQFLQNYLDRNAFWQDTKEVSPV</sequence>
<evidence type="ECO:0000256" key="6">
    <source>
        <dbReference type="ARBA" id="ARBA00022741"/>
    </source>
</evidence>
<dbReference type="Pfam" id="PF00005">
    <property type="entry name" value="ABC_tran"/>
    <property type="match status" value="1"/>
</dbReference>
<name>A0A4P6GMQ0_9PSED</name>
<dbReference type="PANTHER" id="PTHR43166:SF9">
    <property type="entry name" value="GLUTAMATE_ASPARTATE IMPORT ATP-BINDING PROTEIN GLTL"/>
    <property type="match status" value="1"/>
</dbReference>
<dbReference type="CDD" id="cd03262">
    <property type="entry name" value="ABC_HisP_GlnQ"/>
    <property type="match status" value="1"/>
</dbReference>
<dbReference type="PANTHER" id="PTHR43166">
    <property type="entry name" value="AMINO ACID IMPORT ATP-BINDING PROTEIN"/>
    <property type="match status" value="1"/>
</dbReference>
<dbReference type="InterPro" id="IPR003439">
    <property type="entry name" value="ABC_transporter-like_ATP-bd"/>
</dbReference>
<evidence type="ECO:0000256" key="10">
    <source>
        <dbReference type="SAM" id="MobiDB-lite"/>
    </source>
</evidence>
<dbReference type="AlphaFoldDB" id="A0A4P6GMQ0"/>
<evidence type="ECO:0000259" key="11">
    <source>
        <dbReference type="PROSITE" id="PS50893"/>
    </source>
</evidence>
<dbReference type="GO" id="GO:0005886">
    <property type="term" value="C:plasma membrane"/>
    <property type="evidence" value="ECO:0007669"/>
    <property type="project" value="UniProtKB-SubCell"/>
</dbReference>
<protein>
    <submittedName>
        <fullName evidence="12">ATP-binding protein</fullName>
    </submittedName>
</protein>
<comment type="subcellular location">
    <subcellularLocation>
        <location evidence="1">Cell inner membrane</location>
        <topology evidence="1">Peripheral membrane protein</topology>
    </subcellularLocation>
</comment>
<dbReference type="SUPFAM" id="SSF52540">
    <property type="entry name" value="P-loop containing nucleoside triphosphate hydrolases"/>
    <property type="match status" value="1"/>
</dbReference>
<evidence type="ECO:0000256" key="8">
    <source>
        <dbReference type="ARBA" id="ARBA00022970"/>
    </source>
</evidence>
<dbReference type="InterPro" id="IPR050086">
    <property type="entry name" value="MetN_ABC_transporter-like"/>
</dbReference>
<keyword evidence="6" id="KW-0547">Nucleotide-binding</keyword>
<keyword evidence="8" id="KW-0029">Amino-acid transport</keyword>
<keyword evidence="5" id="KW-0997">Cell inner membrane</keyword>
<dbReference type="FunFam" id="3.40.50.300:FF:000020">
    <property type="entry name" value="Amino acid ABC transporter ATP-binding component"/>
    <property type="match status" value="1"/>
</dbReference>
<dbReference type="GO" id="GO:0005524">
    <property type="term" value="F:ATP binding"/>
    <property type="evidence" value="ECO:0007669"/>
    <property type="project" value="UniProtKB-KW"/>
</dbReference>
<evidence type="ECO:0000256" key="1">
    <source>
        <dbReference type="ARBA" id="ARBA00004417"/>
    </source>
</evidence>
<reference evidence="12 13" key="1">
    <citation type="submission" date="2017-11" db="EMBL/GenBank/DDBJ databases">
        <title>Genome sequence of Pseudomonas arsenicoxydans ACM1.</title>
        <authorList>
            <person name="Nascimento F.X."/>
        </authorList>
    </citation>
    <scope>NUCLEOTIDE SEQUENCE [LARGE SCALE GENOMIC DNA]</scope>
    <source>
        <strain evidence="12 13">ACM1</strain>
    </source>
</reference>
<comment type="similarity">
    <text evidence="2">Belongs to the ABC transporter superfamily.</text>
</comment>
<dbReference type="SMART" id="SM00382">
    <property type="entry name" value="AAA"/>
    <property type="match status" value="1"/>
</dbReference>
<dbReference type="GO" id="GO:0016887">
    <property type="term" value="F:ATP hydrolysis activity"/>
    <property type="evidence" value="ECO:0007669"/>
    <property type="project" value="InterPro"/>
</dbReference>
<keyword evidence="4" id="KW-1003">Cell membrane</keyword>
<organism evidence="12 13">
    <name type="scientific">Pseudomonas arsenicoxydans</name>
    <dbReference type="NCBI Taxonomy" id="702115"/>
    <lineage>
        <taxon>Bacteria</taxon>
        <taxon>Pseudomonadati</taxon>
        <taxon>Pseudomonadota</taxon>
        <taxon>Gammaproteobacteria</taxon>
        <taxon>Pseudomonadales</taxon>
        <taxon>Pseudomonadaceae</taxon>
        <taxon>Pseudomonas</taxon>
    </lineage>
</organism>
<feature type="region of interest" description="Disordered" evidence="10">
    <location>
        <begin position="1"/>
        <end position="30"/>
    </location>
</feature>
<evidence type="ECO:0000256" key="2">
    <source>
        <dbReference type="ARBA" id="ARBA00005417"/>
    </source>
</evidence>
<evidence type="ECO:0000313" key="12">
    <source>
        <dbReference type="EMBL" id="QAY86891.1"/>
    </source>
</evidence>
<evidence type="ECO:0000313" key="13">
    <source>
        <dbReference type="Proteomes" id="UP000291121"/>
    </source>
</evidence>
<keyword evidence="7 12" id="KW-0067">ATP-binding</keyword>
<dbReference type="PROSITE" id="PS00211">
    <property type="entry name" value="ABC_TRANSPORTER_1"/>
    <property type="match status" value="1"/>
</dbReference>
<keyword evidence="9" id="KW-0472">Membrane</keyword>
<dbReference type="GO" id="GO:0015424">
    <property type="term" value="F:ABC-type amino acid transporter activity"/>
    <property type="evidence" value="ECO:0007669"/>
    <property type="project" value="InterPro"/>
</dbReference>
<dbReference type="InterPro" id="IPR030679">
    <property type="entry name" value="ABC_ATPase_HisP-typ"/>
</dbReference>
<proteinExistence type="inferred from homology"/>
<dbReference type="Proteomes" id="UP000291121">
    <property type="component" value="Chromosome"/>
</dbReference>
<evidence type="ECO:0000256" key="3">
    <source>
        <dbReference type="ARBA" id="ARBA00022448"/>
    </source>
</evidence>
<feature type="domain" description="ABC transporter" evidence="11">
    <location>
        <begin position="38"/>
        <end position="283"/>
    </location>
</feature>
<accession>A0A4P6GMQ0</accession>
<dbReference type="InterPro" id="IPR017871">
    <property type="entry name" value="ABC_transporter-like_CS"/>
</dbReference>
<dbReference type="InterPro" id="IPR003593">
    <property type="entry name" value="AAA+_ATPase"/>
</dbReference>
<dbReference type="EMBL" id="CP024767">
    <property type="protein sequence ID" value="QAY86891.1"/>
    <property type="molecule type" value="Genomic_DNA"/>
</dbReference>
<evidence type="ECO:0000256" key="4">
    <source>
        <dbReference type="ARBA" id="ARBA00022475"/>
    </source>
</evidence>
<dbReference type="PROSITE" id="PS50893">
    <property type="entry name" value="ABC_TRANSPORTER_2"/>
    <property type="match status" value="1"/>
</dbReference>